<proteinExistence type="predicted"/>
<keyword evidence="2" id="KW-1185">Reference proteome</keyword>
<reference evidence="1 2" key="1">
    <citation type="submission" date="2024-04" db="EMBL/GenBank/DDBJ databases">
        <title>Tritrichomonas musculus Genome.</title>
        <authorList>
            <person name="Alves-Ferreira E."/>
            <person name="Grigg M."/>
            <person name="Lorenzi H."/>
            <person name="Galac M."/>
        </authorList>
    </citation>
    <scope>NUCLEOTIDE SEQUENCE [LARGE SCALE GENOMIC DNA]</scope>
    <source>
        <strain evidence="1 2">EAF2021</strain>
    </source>
</reference>
<accession>A0ABR2HJQ2</accession>
<dbReference type="Proteomes" id="UP001470230">
    <property type="component" value="Unassembled WGS sequence"/>
</dbReference>
<dbReference type="EMBL" id="JAPFFF010000027">
    <property type="protein sequence ID" value="KAK8848079.1"/>
    <property type="molecule type" value="Genomic_DNA"/>
</dbReference>
<organism evidence="1 2">
    <name type="scientific">Tritrichomonas musculus</name>
    <dbReference type="NCBI Taxonomy" id="1915356"/>
    <lineage>
        <taxon>Eukaryota</taxon>
        <taxon>Metamonada</taxon>
        <taxon>Parabasalia</taxon>
        <taxon>Tritrichomonadida</taxon>
        <taxon>Tritrichomonadidae</taxon>
        <taxon>Tritrichomonas</taxon>
    </lineage>
</organism>
<evidence type="ECO:0000313" key="2">
    <source>
        <dbReference type="Proteomes" id="UP001470230"/>
    </source>
</evidence>
<comment type="caution">
    <text evidence="1">The sequence shown here is derived from an EMBL/GenBank/DDBJ whole genome shotgun (WGS) entry which is preliminary data.</text>
</comment>
<evidence type="ECO:0000313" key="1">
    <source>
        <dbReference type="EMBL" id="KAK8848079.1"/>
    </source>
</evidence>
<gene>
    <name evidence="1" type="ORF">M9Y10_019135</name>
</gene>
<sequence length="2219" mass="251044">MKVENNELKITNNATTEDVRINCIYTKDEINEIIKNNTPEEKEEFFKLRESEQLYLYKPSKITQSTKYYEMIWNIDSSYNIPPQTNFEFKDYLFGHTWALTWDGTSWVGNNVVNHSFNKQSTRTNNNGKPALVIQHTEHVLKWIKCIVDTVKDTDNYATILSKYVTNWRVLYTNGTVINIPDDNVQLDEAPSYDNIDVQQFIVKVNKDVSSKNMLYVLADINIDGYITPLKWDSNITTPIVSYCLNTRDNNPVIESFTYVREVKHSNKSTPEEQNKKDIHIYIEKEYFEQKPDNADSQSELGENNSTYNPFDIMITQQFYEVKPDPRNCTTLTTDKNIYSSKIIWADNIMTMRRDLNVVGGTVDVLAYDYSALRAIINGIQEQLRLQNEYNDYIKTIRDGLTIAGNILNILQGAVNMISDLSKLTLNDEKININTYRTEDFTFPGMGGGGYGGDDYPGGKKPISGKFLLDMDTNASEHVLKRFIPTQTEIPAATSTLTATELVLNALNSLTQIGDATTTIIAGGLTLNRLPDITQGVRTIQQSIHTITNSFNELLRRWRERRNNTIVDHTISNTTEMELDDLDELPINTLTHDTTTNVATTTNTLFDDYTLESLSDLTNEELLALNSADINIQQIGNDLIFITSIATGEVLYVRRCDHVQSITNPERIRFTNRRSINTTSTWSYDGHTALEIEQMLLVDRILFENTHPEIHFVRNSDVDTGVDWTEVRDSHNRTVAIIDITMLTRTSVGNDGINIQSHNNNVTINQDGLHIETNTNELVANEYNIVVTQHELTPTTDGSVIMPNTTITLNDVEQMDWYARHRLTNENPAIQFRPHDATLDDSITEEYTEVLYSNNVIGVIDRRQLNQVSIDGNHITITNPHTSLILTDHSIEWMTNHENQQQRYSLNGFLSNISTRFEEQSQVFEWLLDHPTLTDRYIVGRGSAVLVPLVDALLYIPRAIHSQNTFSVDGSLHEVCSANESIPTKICSTKFASQISLKPLIDWCTSTESDVTIPDDNNQAISLNSCINICKTFRDTIKGPLALLSYKIQEIEYNSPTDNPVIDKTEEFDTLSGYDDYYVKHSDISVYEPTVTTETGVIDPVNDNVVIMKISLPTILKNKLLTSTSNTNVFKIHLRNLLIMDWLGNVLNDFIISVDDGSFICPQLTHNKARDCYSYSTRKRENPEIMFDKDLNIDPYTWYLNGDMTIHNLTTNDALVSRKPVIKCDIIDAQNALKLQKSDVYYFYRPTSISYNQHVKYDDLFGSETLEYECECYTMIYKIPESYEIPTNLSFKFKEYCFGNSWVLTWDGNNWIGDDIQGRFQGKIINKCNLQDTKPDNWGGKGCMIAVKHDTLNSRAVPENKTHGLAYSLLNECQNNGHYETLIQKRDGSIVKGSDFEISLGHSFMIYDAKLDGYDLVEIHCNQDHHSTSKIDLKDIELLYLDISLPNQTDVMRLSFTIKEKHPSGGINDSATIDIYGALDTIERIAYTWSSTSKNTQTDESGQTYSNRDIVLYLRHDYTDPIDEINWDPSTNAFEYIIKQQFYEVSPNPNASTTLYTDFNITSSKIITADNITTMRSDLNLVTNNVDVVSYDVKEVKSKVDALDSQMNEQQMKTKYLEKEVDKIDMKANVGIVLGTVGCVLGATGIGVAGKALSFATKGVEGVVKAGGRELVNTITKASDVGADVLEDMAGKLTDELPDIGFDTWFGDMIREVTTKSVKSRNVVSRNVLSSTDKLNNIISWCETEFTPVTNIKFTDELDDPSKIAMTLLSTMDLCKRYQHTMKPMIKTLAEGVKNGLSKNDLTRTDVIDVVGKIEDKLIKLFAEDIITDGFIKVKLMVRTISEFNDVDYNEQYISLTITNGDISEFVGTDDFTSAEINISENKTIITINNPNNVQVTGISVKENTAIRQMTFTSNDLAYTCDVVALNKKIDEIHEQIQANDKTLATTLNEFPTVDEVNAALEKIKNDLSNYATKSDIPTNHVTTSQLTSTLNEYMLKSDMPDDYATMDDLDDYALKSDIPTNHVTTSQLTSTLNEYMLKSDMPDDYATIDDLDDYALKNELPNIDVNNVRAYNDLSYCSTDKTSLTIGVTGTLKLPSILPFTEGAHIVVDVVFDDGTEHLDFIFKTNSSTSDTHTMIYNVNGTDAVLRSQDYTINWNISTGEFTIKGFVKHKGKNPSEYRNLRADTGDHHDSLALNSQIEQLWSYITALETRLAALESK</sequence>
<name>A0ABR2HJQ2_9EUKA</name>
<protein>
    <submittedName>
        <fullName evidence="1">Uncharacterized protein</fullName>
    </submittedName>
</protein>